<keyword evidence="1" id="KW-0472">Membrane</keyword>
<keyword evidence="1" id="KW-0812">Transmembrane</keyword>
<comment type="caution">
    <text evidence="2">The sequence shown here is derived from an EMBL/GenBank/DDBJ whole genome shotgun (WGS) entry which is preliminary data.</text>
</comment>
<keyword evidence="1" id="KW-1133">Transmembrane helix</keyword>
<feature type="transmembrane region" description="Helical" evidence="1">
    <location>
        <begin position="75"/>
        <end position="96"/>
    </location>
</feature>
<proteinExistence type="predicted"/>
<protein>
    <submittedName>
        <fullName evidence="2">Uncharacterized protein</fullName>
    </submittedName>
</protein>
<reference evidence="2" key="1">
    <citation type="submission" date="2023-03" db="EMBL/GenBank/DDBJ databases">
        <title>MT1 and MT2 Draft Genomes of Novel Species.</title>
        <authorList>
            <person name="Venkateswaran K."/>
        </authorList>
    </citation>
    <scope>NUCLEOTIDE SEQUENCE</scope>
    <source>
        <strain evidence="2">F6_3S_P_2</strain>
    </source>
</reference>
<accession>A0ABT8JPY9</accession>
<dbReference type="EMBL" id="JAROCC010000004">
    <property type="protein sequence ID" value="MDN4607211.1"/>
    <property type="molecule type" value="Genomic_DNA"/>
</dbReference>
<evidence type="ECO:0000256" key="1">
    <source>
        <dbReference type="SAM" id="Phobius"/>
    </source>
</evidence>
<feature type="transmembrane region" description="Helical" evidence="1">
    <location>
        <begin position="42"/>
        <end position="63"/>
    </location>
</feature>
<name>A0ABT8JPY9_9BACL</name>
<keyword evidence="3" id="KW-1185">Reference proteome</keyword>
<dbReference type="RefSeq" id="WP_301242756.1">
    <property type="nucleotide sequence ID" value="NZ_JAROCC010000004.1"/>
</dbReference>
<feature type="transmembrane region" description="Helical" evidence="1">
    <location>
        <begin position="7"/>
        <end position="30"/>
    </location>
</feature>
<evidence type="ECO:0000313" key="3">
    <source>
        <dbReference type="Proteomes" id="UP001175097"/>
    </source>
</evidence>
<feature type="transmembrane region" description="Helical" evidence="1">
    <location>
        <begin position="108"/>
        <end position="127"/>
    </location>
</feature>
<organism evidence="2 3">
    <name type="scientific">Sporosarcina highlanderae</name>
    <dbReference type="NCBI Taxonomy" id="3035916"/>
    <lineage>
        <taxon>Bacteria</taxon>
        <taxon>Bacillati</taxon>
        <taxon>Bacillota</taxon>
        <taxon>Bacilli</taxon>
        <taxon>Bacillales</taxon>
        <taxon>Caryophanaceae</taxon>
        <taxon>Sporosarcina</taxon>
    </lineage>
</organism>
<dbReference type="Proteomes" id="UP001175097">
    <property type="component" value="Unassembled WGS sequence"/>
</dbReference>
<sequence>MVKFYLYVVTPLLSFIGGFFAYILTLKIIWDQSMSAGDMIAVLLWGGIAFFLLATPIYLGITYFIDRRCKKIGGLLYPIGCILVFFIPTLFVTLSLGSMNPFSPEAMLFHSFFLTSGLIFGLCSWRFKRIKAISVI</sequence>
<gene>
    <name evidence="2" type="ORF">P5G49_06905</name>
</gene>
<evidence type="ECO:0000313" key="2">
    <source>
        <dbReference type="EMBL" id="MDN4607211.1"/>
    </source>
</evidence>